<dbReference type="Proteomes" id="UP001374535">
    <property type="component" value="Chromosome 6"/>
</dbReference>
<dbReference type="Gene3D" id="3.30.420.10">
    <property type="entry name" value="Ribonuclease H-like superfamily/Ribonuclease H"/>
    <property type="match status" value="1"/>
</dbReference>
<dbReference type="InterPro" id="IPR001878">
    <property type="entry name" value="Znf_CCHC"/>
</dbReference>
<evidence type="ECO:0000259" key="4">
    <source>
        <dbReference type="PROSITE" id="PS50994"/>
    </source>
</evidence>
<feature type="domain" description="CCHC-type" evidence="3">
    <location>
        <begin position="62"/>
        <end position="78"/>
    </location>
</feature>
<keyword evidence="1" id="KW-0863">Zinc-finger</keyword>
<name>A0AAQ3RT45_VIGMU</name>
<feature type="domain" description="Integrase catalytic" evidence="4">
    <location>
        <begin position="35"/>
        <end position="211"/>
    </location>
</feature>
<evidence type="ECO:0000313" key="5">
    <source>
        <dbReference type="EMBL" id="WVZ06864.1"/>
    </source>
</evidence>
<dbReference type="SUPFAM" id="SSF57756">
    <property type="entry name" value="Retrovirus zinc finger-like domains"/>
    <property type="match status" value="1"/>
</dbReference>
<evidence type="ECO:0000313" key="6">
    <source>
        <dbReference type="Proteomes" id="UP001374535"/>
    </source>
</evidence>
<dbReference type="PROSITE" id="PS50158">
    <property type="entry name" value="ZF_CCHC"/>
    <property type="match status" value="1"/>
</dbReference>
<dbReference type="PANTHER" id="PTHR42648:SF28">
    <property type="entry name" value="TRANSPOSON-ENCODED PROTEIN WITH RIBONUCLEASE H-LIKE AND RETROVIRUS ZINC FINGER-LIKE DOMAINS"/>
    <property type="match status" value="1"/>
</dbReference>
<evidence type="ECO:0000256" key="2">
    <source>
        <dbReference type="SAM" id="MobiDB-lite"/>
    </source>
</evidence>
<evidence type="ECO:0000259" key="3">
    <source>
        <dbReference type="PROSITE" id="PS50158"/>
    </source>
</evidence>
<dbReference type="SMART" id="SM00343">
    <property type="entry name" value="ZnF_C2HC"/>
    <property type="match status" value="1"/>
</dbReference>
<dbReference type="PROSITE" id="PS50994">
    <property type="entry name" value="INTEGRASE"/>
    <property type="match status" value="1"/>
</dbReference>
<dbReference type="InterPro" id="IPR036397">
    <property type="entry name" value="RNaseH_sf"/>
</dbReference>
<protein>
    <recommendedName>
        <fullName evidence="7">Retrovirus-related Pol polyprotein from transposon TNT 1-94</fullName>
    </recommendedName>
</protein>
<gene>
    <name evidence="5" type="ORF">V8G54_020210</name>
</gene>
<dbReference type="GO" id="GO:0015074">
    <property type="term" value="P:DNA integration"/>
    <property type="evidence" value="ECO:0007669"/>
    <property type="project" value="InterPro"/>
</dbReference>
<keyword evidence="1" id="KW-0479">Metal-binding</keyword>
<keyword evidence="1" id="KW-0862">Zinc</keyword>
<reference evidence="5 6" key="1">
    <citation type="journal article" date="2023" name="Life. Sci Alliance">
        <title>Evolutionary insights into 3D genome organization and epigenetic landscape of Vigna mungo.</title>
        <authorList>
            <person name="Junaid A."/>
            <person name="Singh B."/>
            <person name="Bhatia S."/>
        </authorList>
    </citation>
    <scope>NUCLEOTIDE SEQUENCE [LARGE SCALE GENOMIC DNA]</scope>
    <source>
        <strain evidence="5">Urdbean</strain>
    </source>
</reference>
<dbReference type="PANTHER" id="PTHR42648">
    <property type="entry name" value="TRANSPOSASE, PUTATIVE-RELATED"/>
    <property type="match status" value="1"/>
</dbReference>
<dbReference type="Pfam" id="PF00098">
    <property type="entry name" value="zf-CCHC"/>
    <property type="match status" value="1"/>
</dbReference>
<accession>A0AAQ3RT45</accession>
<dbReference type="Gene3D" id="4.10.60.10">
    <property type="entry name" value="Zinc finger, CCHC-type"/>
    <property type="match status" value="1"/>
</dbReference>
<feature type="region of interest" description="Disordered" evidence="2">
    <location>
        <begin position="1"/>
        <end position="51"/>
    </location>
</feature>
<dbReference type="InterPro" id="IPR001584">
    <property type="entry name" value="Integrase_cat-core"/>
</dbReference>
<dbReference type="AlphaFoldDB" id="A0AAQ3RT45"/>
<keyword evidence="6" id="KW-1185">Reference proteome</keyword>
<dbReference type="InterPro" id="IPR012337">
    <property type="entry name" value="RNaseH-like_sf"/>
</dbReference>
<proteinExistence type="predicted"/>
<organism evidence="5 6">
    <name type="scientific">Vigna mungo</name>
    <name type="common">Black gram</name>
    <name type="synonym">Phaseolus mungo</name>
    <dbReference type="NCBI Taxonomy" id="3915"/>
    <lineage>
        <taxon>Eukaryota</taxon>
        <taxon>Viridiplantae</taxon>
        <taxon>Streptophyta</taxon>
        <taxon>Embryophyta</taxon>
        <taxon>Tracheophyta</taxon>
        <taxon>Spermatophyta</taxon>
        <taxon>Magnoliopsida</taxon>
        <taxon>eudicotyledons</taxon>
        <taxon>Gunneridae</taxon>
        <taxon>Pentapetalae</taxon>
        <taxon>rosids</taxon>
        <taxon>fabids</taxon>
        <taxon>Fabales</taxon>
        <taxon>Fabaceae</taxon>
        <taxon>Papilionoideae</taxon>
        <taxon>50 kb inversion clade</taxon>
        <taxon>NPAAA clade</taxon>
        <taxon>indigoferoid/millettioid clade</taxon>
        <taxon>Phaseoleae</taxon>
        <taxon>Vigna</taxon>
    </lineage>
</organism>
<evidence type="ECO:0000256" key="1">
    <source>
        <dbReference type="PROSITE-ProRule" id="PRU00047"/>
    </source>
</evidence>
<dbReference type="GO" id="GO:0008270">
    <property type="term" value="F:zinc ion binding"/>
    <property type="evidence" value="ECO:0007669"/>
    <property type="project" value="UniProtKB-KW"/>
</dbReference>
<dbReference type="EMBL" id="CP144695">
    <property type="protein sequence ID" value="WVZ06864.1"/>
    <property type="molecule type" value="Genomic_DNA"/>
</dbReference>
<dbReference type="InterPro" id="IPR036875">
    <property type="entry name" value="Znf_CCHC_sf"/>
</dbReference>
<dbReference type="InterPro" id="IPR039537">
    <property type="entry name" value="Retrotran_Ty1/copia-like"/>
</dbReference>
<dbReference type="GO" id="GO:0003676">
    <property type="term" value="F:nucleic acid binding"/>
    <property type="evidence" value="ECO:0007669"/>
    <property type="project" value="InterPro"/>
</dbReference>
<dbReference type="SUPFAM" id="SSF53098">
    <property type="entry name" value="Ribonuclease H-like"/>
    <property type="match status" value="1"/>
</dbReference>
<evidence type="ECO:0008006" key="7">
    <source>
        <dbReference type="Google" id="ProtNLM"/>
    </source>
</evidence>
<sequence>MNSLPPEFGQFQEGRLKKMRDHSIHLTTHEGVSFSKAKPGKKDKKDKAPMKVNKGNMQKDQKCFVCKKVGHFKKDCPKRKSWFERKVNALEVFINKVERQLDRKVKVVRSDRGGEYYGKTDESGQCPGPFAKYLESQGICAQYTMPGTPQQNGVAERWNRTLMDMVRSMLSHSNIPLSLWMYSLKIVVYLVNRVPSKAVSKTPYELWTGRKPSLRHLHVWGCPTKVRLYNPHEKKLDASTISGYFIGYAEKSK</sequence>